<evidence type="ECO:0000256" key="4">
    <source>
        <dbReference type="SAM" id="Phobius"/>
    </source>
</evidence>
<dbReference type="Pfam" id="PF02518">
    <property type="entry name" value="HATPase_c"/>
    <property type="match status" value="1"/>
</dbReference>
<keyword evidence="4" id="KW-0472">Membrane</keyword>
<evidence type="ECO:0000259" key="5">
    <source>
        <dbReference type="PROSITE" id="PS50109"/>
    </source>
</evidence>
<dbReference type="SUPFAM" id="SSF47384">
    <property type="entry name" value="Homodimeric domain of signal transducing histidine kinase"/>
    <property type="match status" value="1"/>
</dbReference>
<dbReference type="Pfam" id="PF07495">
    <property type="entry name" value="Y_Y_Y"/>
    <property type="match status" value="1"/>
</dbReference>
<organism evidence="6 7">
    <name type="scientific">Marixanthomonas ophiurae</name>
    <dbReference type="NCBI Taxonomy" id="387659"/>
    <lineage>
        <taxon>Bacteria</taxon>
        <taxon>Pseudomonadati</taxon>
        <taxon>Bacteroidota</taxon>
        <taxon>Flavobacteriia</taxon>
        <taxon>Flavobacteriales</taxon>
        <taxon>Flavobacteriaceae</taxon>
        <taxon>Marixanthomonas</taxon>
    </lineage>
</organism>
<evidence type="ECO:0000256" key="3">
    <source>
        <dbReference type="ARBA" id="ARBA00022553"/>
    </source>
</evidence>
<dbReference type="InterPro" id="IPR036890">
    <property type="entry name" value="HATPase_C_sf"/>
</dbReference>
<feature type="domain" description="Histidine kinase" evidence="5">
    <location>
        <begin position="961"/>
        <end position="1216"/>
    </location>
</feature>
<keyword evidence="4" id="KW-0812">Transmembrane</keyword>
<dbReference type="SUPFAM" id="SSF55874">
    <property type="entry name" value="ATPase domain of HSP90 chaperone/DNA topoisomerase II/histidine kinase"/>
    <property type="match status" value="1"/>
</dbReference>
<feature type="transmembrane region" description="Helical" evidence="4">
    <location>
        <begin position="888"/>
        <end position="905"/>
    </location>
</feature>
<dbReference type="InterPro" id="IPR036097">
    <property type="entry name" value="HisK_dim/P_sf"/>
</dbReference>
<dbReference type="Gene3D" id="2.130.10.10">
    <property type="entry name" value="YVTN repeat-like/Quinoprotein amine dehydrogenase"/>
    <property type="match status" value="3"/>
</dbReference>
<dbReference type="PRINTS" id="PR00344">
    <property type="entry name" value="BCTRLSENSOR"/>
</dbReference>
<dbReference type="PROSITE" id="PS51257">
    <property type="entry name" value="PROKAR_LIPOPROTEIN"/>
    <property type="match status" value="1"/>
</dbReference>
<dbReference type="InterPro" id="IPR005467">
    <property type="entry name" value="His_kinase_dom"/>
</dbReference>
<dbReference type="Proteomes" id="UP000261082">
    <property type="component" value="Unassembled WGS sequence"/>
</dbReference>
<dbReference type="InterPro" id="IPR011123">
    <property type="entry name" value="Y_Y_Y"/>
</dbReference>
<sequence length="1230" mass="138302">MKTNKYIFQIIFFSLAVLLIVSCNSNQPQKGQSIFEKHDTILPPVVIPAGKPVVNKLSDLQAPKTILLSQRPEPIKTSAGFYVDMQNFNTQQGLAMSSILCGYKDSVGNLWFGTSGNGVSKYNGKAFINFTSAHGLIHNLINSITEDSKGNIWFGTYGGVSKYNGKTFENFTVEDGLPDNDVFKIIEDSKGVIWAGTDKGICSFNPNHKIINQKPFKRYEVLKSPVNDIMEDSQSQLWFAGSEGIWKLATNGKLLNFSEKFNLKNKTAIAIAEDTNGTIWLGTQQALCRYKPAKSGSLEESFKPLTLADGLVDNDITCVTIDSQGSVWVGTMEGVSKYEKQNNNFINFTKEQALAFNRVNSITEDEAGSLWFGTYGGGLDRYDGQTVLEYTNKQGLPGEAIYATTQDDDGNMWFAPSNAGIVKYTKKNETPYEGTYINYTPTHGLLGHTQYAAAKDQEGNLYFGGYAGLSKFTGNSFINYTVNNGLPANEITTLYNDTKNRLWIGTYNNGIGVFDGKSSRNFNTEQGLVHKTIWGFWEDNQDNLWIATRGGLSRYDGKNFMNFTKDQGLPDNKLSSVIQDKNGNIIIGSWGGGISVIKKERLEKLENIDANQTENIFENFSTTQGLANDVVYHIIEDYNGNIVIGTNVGFTVFKGGIASEKGKIAKDGIENYNENTGYSIKDISNNESMLEEEKGIIWAGTGDKLVRFDYGSVQRSSTPPKVFLENIKINNELISWHSLEWGRKNNSLLTEKNNTTPSYITDELLTFKRKLSTSTLDSMVHRYRNVRFDSIQSFYAIPKNLELPYSNNNISFDFLGVETTRPQLLRYQYILRGYDEHWNPITENSSASFGNIHEGKYTFLVKAKSPNGLWSEPLEYHFTILPPWYRTWYAYLFYALLFFIGLFYLDRFQRKRVLFNEHQKGIQRELKHAKEIEKAYTELKSTQVQLIHSEKMASLGELTAGIAHEIQNPLNFVNNFSEVSNELLAEMNEEVNKGNIEEAKSISSEIKKTIEKVTHHGKRAEEIVKGMLQHSRTSSGIQEPTDINKLVDEYLRLAYHGLRAKDKNFNATLETNYDDSIGKIEIIPQDLGRVVLNLLTNAFYACAERLVENKVGLNRSTEDERGKNSDIKEYRPTVSVSTKKLKNKIEISVKDNGNGIPKYVLDKIYQPFFTTKPTGQGTGLGLSMSYDIVKAHGGEITVETEEHEGTIFSVLLPDPKKASKPLKVLYESTK</sequence>
<dbReference type="PANTHER" id="PTHR43547:SF2">
    <property type="entry name" value="HYBRID SIGNAL TRANSDUCTION HISTIDINE KINASE C"/>
    <property type="match status" value="1"/>
</dbReference>
<dbReference type="InterPro" id="IPR011110">
    <property type="entry name" value="Reg_prop"/>
</dbReference>
<gene>
    <name evidence="6" type="ORF">DZ858_08505</name>
</gene>
<dbReference type="EMBL" id="QVID01000001">
    <property type="protein sequence ID" value="RFN60074.1"/>
    <property type="molecule type" value="Genomic_DNA"/>
</dbReference>
<name>A0A3E1QDA4_9FLAO</name>
<comment type="caution">
    <text evidence="6">The sequence shown here is derived from an EMBL/GenBank/DDBJ whole genome shotgun (WGS) entry which is preliminary data.</text>
</comment>
<dbReference type="Gene3D" id="1.10.287.130">
    <property type="match status" value="1"/>
</dbReference>
<dbReference type="SUPFAM" id="SSF63829">
    <property type="entry name" value="Calcium-dependent phosphotriesterase"/>
    <property type="match status" value="3"/>
</dbReference>
<dbReference type="PANTHER" id="PTHR43547">
    <property type="entry name" value="TWO-COMPONENT HISTIDINE KINASE"/>
    <property type="match status" value="1"/>
</dbReference>
<dbReference type="InterPro" id="IPR003661">
    <property type="entry name" value="HisK_dim/P_dom"/>
</dbReference>
<comment type="catalytic activity">
    <reaction evidence="1">
        <text>ATP + protein L-histidine = ADP + protein N-phospho-L-histidine.</text>
        <dbReference type="EC" id="2.7.13.3"/>
    </reaction>
</comment>
<proteinExistence type="predicted"/>
<reference evidence="6 7" key="1">
    <citation type="journal article" date="2007" name="Int. J. Syst. Evol. Microbiol.">
        <title>Marixanthomonas ophiurae gen. nov., sp. nov., a marine bacterium of the family Flavobacteriaceae isolated from a deep-sea brittle star.</title>
        <authorList>
            <person name="Romanenko L.A."/>
            <person name="Uchino M."/>
            <person name="Frolova G.M."/>
            <person name="Mikhailov V.V."/>
        </authorList>
    </citation>
    <scope>NUCLEOTIDE SEQUENCE [LARGE SCALE GENOMIC DNA]</scope>
    <source>
        <strain evidence="6 7">KMM 3046</strain>
    </source>
</reference>
<dbReference type="SMART" id="SM00387">
    <property type="entry name" value="HATPase_c"/>
    <property type="match status" value="1"/>
</dbReference>
<dbReference type="Gene3D" id="3.30.565.10">
    <property type="entry name" value="Histidine kinase-like ATPase, C-terminal domain"/>
    <property type="match status" value="1"/>
</dbReference>
<dbReference type="InterPro" id="IPR003594">
    <property type="entry name" value="HATPase_dom"/>
</dbReference>
<evidence type="ECO:0000313" key="7">
    <source>
        <dbReference type="Proteomes" id="UP000261082"/>
    </source>
</evidence>
<dbReference type="InterPro" id="IPR015943">
    <property type="entry name" value="WD40/YVTN_repeat-like_dom_sf"/>
</dbReference>
<dbReference type="Pfam" id="PF07494">
    <property type="entry name" value="Reg_prop"/>
    <property type="match status" value="7"/>
</dbReference>
<accession>A0A3E1QDA4</accession>
<dbReference type="InterPro" id="IPR013783">
    <property type="entry name" value="Ig-like_fold"/>
</dbReference>
<evidence type="ECO:0000313" key="6">
    <source>
        <dbReference type="EMBL" id="RFN60074.1"/>
    </source>
</evidence>
<dbReference type="PROSITE" id="PS50109">
    <property type="entry name" value="HIS_KIN"/>
    <property type="match status" value="1"/>
</dbReference>
<protein>
    <recommendedName>
        <fullName evidence="2">histidine kinase</fullName>
        <ecNumber evidence="2">2.7.13.3</ecNumber>
    </recommendedName>
</protein>
<evidence type="ECO:0000256" key="1">
    <source>
        <dbReference type="ARBA" id="ARBA00000085"/>
    </source>
</evidence>
<keyword evidence="7" id="KW-1185">Reference proteome</keyword>
<dbReference type="RefSeq" id="WP_117159133.1">
    <property type="nucleotide sequence ID" value="NZ_QVID01000001.1"/>
</dbReference>
<dbReference type="EC" id="2.7.13.3" evidence="2"/>
<keyword evidence="4" id="KW-1133">Transmembrane helix</keyword>
<dbReference type="SMART" id="SM00388">
    <property type="entry name" value="HisKA"/>
    <property type="match status" value="1"/>
</dbReference>
<dbReference type="OrthoDB" id="9809670at2"/>
<dbReference type="GO" id="GO:0000155">
    <property type="term" value="F:phosphorelay sensor kinase activity"/>
    <property type="evidence" value="ECO:0007669"/>
    <property type="project" value="InterPro"/>
</dbReference>
<dbReference type="AlphaFoldDB" id="A0A3E1QDA4"/>
<keyword evidence="3" id="KW-0597">Phosphoprotein</keyword>
<dbReference type="InterPro" id="IPR004358">
    <property type="entry name" value="Sig_transdc_His_kin-like_C"/>
</dbReference>
<evidence type="ECO:0000256" key="2">
    <source>
        <dbReference type="ARBA" id="ARBA00012438"/>
    </source>
</evidence>
<dbReference type="Gene3D" id="2.60.40.10">
    <property type="entry name" value="Immunoglobulins"/>
    <property type="match status" value="1"/>
</dbReference>
<dbReference type="CDD" id="cd00082">
    <property type="entry name" value="HisKA"/>
    <property type="match status" value="1"/>
</dbReference>